<dbReference type="GO" id="GO:0009252">
    <property type="term" value="P:peptidoglycan biosynthetic process"/>
    <property type="evidence" value="ECO:0007669"/>
    <property type="project" value="UniProtKB-KW"/>
</dbReference>
<evidence type="ECO:0000256" key="4">
    <source>
        <dbReference type="ARBA" id="ARBA00022692"/>
    </source>
</evidence>
<protein>
    <recommendedName>
        <fullName evidence="12">Probable peptidoglycan glycosyltransferase FtsW</fullName>
        <ecNumber evidence="14">2.4.99.28</ecNumber>
    </recommendedName>
    <alternativeName>
        <fullName evidence="13">Cell division protein FtsW</fullName>
    </alternativeName>
    <alternativeName>
        <fullName evidence="10">Cell wall polymerase</fullName>
    </alternativeName>
    <alternativeName>
        <fullName evidence="9">Peptidoglycan polymerase</fullName>
    </alternativeName>
</protein>
<feature type="transmembrane region" description="Helical" evidence="16">
    <location>
        <begin position="148"/>
        <end position="167"/>
    </location>
</feature>
<sequence>MGAPSARLAVLKDWWERTDRTLLALFGALVLIGIVLCTAAGPVAAMRKGIDNPFHFVERQLVFVIPAMLVMFGASLLSLDQVRRAGILIGAGALLLLFATLIIGPEIKGSTRWLTFGGVSLQPSEFFKPGFAVVTAWLLAEQYRDQRFPGGGISLGLYLIAVVVLIFQPDYGQLLLLTAMWGTIFFVAGWSWAWIAGLGGFVGGILLFGYRFAPHFKSRIDRFLSPDTGDTYQVDTALGAISGGGLIGHDFANNPSVKTHLPDAHTDFIFAVAGEEFGFLLCLIVLGIFCAIAMRCLYHAARAQSLFVRCAIVGLAAQLTFQALVNIGVTLGVLPAKGMTLPFISYGGSSLIAAALTAGLLLALTRRQEPLS</sequence>
<evidence type="ECO:0000256" key="7">
    <source>
        <dbReference type="ARBA" id="ARBA00022989"/>
    </source>
</evidence>
<dbReference type="EC" id="2.4.99.28" evidence="14"/>
<feature type="transmembrane region" description="Helical" evidence="16">
    <location>
        <begin position="21"/>
        <end position="41"/>
    </location>
</feature>
<keyword evidence="5" id="KW-0133">Cell shape</keyword>
<dbReference type="GO" id="GO:0008360">
    <property type="term" value="P:regulation of cell shape"/>
    <property type="evidence" value="ECO:0007669"/>
    <property type="project" value="UniProtKB-KW"/>
</dbReference>
<keyword evidence="17" id="KW-0131">Cell cycle</keyword>
<dbReference type="Pfam" id="PF01098">
    <property type="entry name" value="FTSW_RODA_SPOVE"/>
    <property type="match status" value="1"/>
</dbReference>
<evidence type="ECO:0000313" key="18">
    <source>
        <dbReference type="Proteomes" id="UP000264589"/>
    </source>
</evidence>
<evidence type="ECO:0000256" key="12">
    <source>
        <dbReference type="ARBA" id="ARBA00041185"/>
    </source>
</evidence>
<evidence type="ECO:0000256" key="16">
    <source>
        <dbReference type="SAM" id="Phobius"/>
    </source>
</evidence>
<evidence type="ECO:0000256" key="6">
    <source>
        <dbReference type="ARBA" id="ARBA00022984"/>
    </source>
</evidence>
<feature type="transmembrane region" description="Helical" evidence="16">
    <location>
        <begin position="61"/>
        <end position="79"/>
    </location>
</feature>
<dbReference type="InParanoid" id="A0A371RLM3"/>
<evidence type="ECO:0000256" key="10">
    <source>
        <dbReference type="ARBA" id="ARBA00033270"/>
    </source>
</evidence>
<keyword evidence="2" id="KW-0328">Glycosyltransferase</keyword>
<evidence type="ECO:0000256" key="5">
    <source>
        <dbReference type="ARBA" id="ARBA00022960"/>
    </source>
</evidence>
<dbReference type="Proteomes" id="UP000264589">
    <property type="component" value="Unassembled WGS sequence"/>
</dbReference>
<dbReference type="PANTHER" id="PTHR30474:SF2">
    <property type="entry name" value="PEPTIDOGLYCAN GLYCOSYLTRANSFERASE FTSW-RELATED"/>
    <property type="match status" value="1"/>
</dbReference>
<comment type="subcellular location">
    <subcellularLocation>
        <location evidence="1">Membrane</location>
        <topology evidence="1">Multi-pass membrane protein</topology>
    </subcellularLocation>
</comment>
<dbReference type="GO" id="GO:0051301">
    <property type="term" value="P:cell division"/>
    <property type="evidence" value="ECO:0007669"/>
    <property type="project" value="UniProtKB-KW"/>
</dbReference>
<name>A0A371RLM3_9PROT</name>
<feature type="transmembrane region" description="Helical" evidence="16">
    <location>
        <begin position="277"/>
        <end position="298"/>
    </location>
</feature>
<comment type="similarity">
    <text evidence="11">Belongs to the SEDS family. FtsW subfamily.</text>
</comment>
<feature type="transmembrane region" description="Helical" evidence="16">
    <location>
        <begin position="310"/>
        <end position="331"/>
    </location>
</feature>
<evidence type="ECO:0000256" key="13">
    <source>
        <dbReference type="ARBA" id="ARBA00041418"/>
    </source>
</evidence>
<keyword evidence="6" id="KW-0573">Peptidoglycan synthesis</keyword>
<organism evidence="17 18">
    <name type="scientific">Parvularcula marina</name>
    <dbReference type="NCBI Taxonomy" id="2292771"/>
    <lineage>
        <taxon>Bacteria</taxon>
        <taxon>Pseudomonadati</taxon>
        <taxon>Pseudomonadota</taxon>
        <taxon>Alphaproteobacteria</taxon>
        <taxon>Parvularculales</taxon>
        <taxon>Parvularculaceae</taxon>
        <taxon>Parvularcula</taxon>
    </lineage>
</organism>
<dbReference type="PANTHER" id="PTHR30474">
    <property type="entry name" value="CELL CYCLE PROTEIN"/>
    <property type="match status" value="1"/>
</dbReference>
<reference evidence="17 18" key="1">
    <citation type="submission" date="2018-08" db="EMBL/GenBank/DDBJ databases">
        <title>Parvularcula sp. SM1705, isolated from surface water of the South Sea China.</title>
        <authorList>
            <person name="Sun L."/>
        </authorList>
    </citation>
    <scope>NUCLEOTIDE SEQUENCE [LARGE SCALE GENOMIC DNA]</scope>
    <source>
        <strain evidence="17 18">SM1705</strain>
    </source>
</reference>
<evidence type="ECO:0000256" key="15">
    <source>
        <dbReference type="ARBA" id="ARBA00049902"/>
    </source>
</evidence>
<comment type="catalytic activity">
    <reaction evidence="15">
        <text>[GlcNAc-(1-&gt;4)-Mur2Ac(oyl-L-Ala-gamma-D-Glu-L-Lys-D-Ala-D-Ala)](n)-di-trans,octa-cis-undecaprenyl diphosphate + beta-D-GlcNAc-(1-&gt;4)-Mur2Ac(oyl-L-Ala-gamma-D-Glu-L-Lys-D-Ala-D-Ala)-di-trans,octa-cis-undecaprenyl diphosphate = [GlcNAc-(1-&gt;4)-Mur2Ac(oyl-L-Ala-gamma-D-Glu-L-Lys-D-Ala-D-Ala)](n+1)-di-trans,octa-cis-undecaprenyl diphosphate + di-trans,octa-cis-undecaprenyl diphosphate + H(+)</text>
        <dbReference type="Rhea" id="RHEA:23708"/>
        <dbReference type="Rhea" id="RHEA-COMP:9602"/>
        <dbReference type="Rhea" id="RHEA-COMP:9603"/>
        <dbReference type="ChEBI" id="CHEBI:15378"/>
        <dbReference type="ChEBI" id="CHEBI:58405"/>
        <dbReference type="ChEBI" id="CHEBI:60033"/>
        <dbReference type="ChEBI" id="CHEBI:78435"/>
        <dbReference type="EC" id="2.4.99.28"/>
    </reaction>
</comment>
<keyword evidence="4 16" id="KW-0812">Transmembrane</keyword>
<evidence type="ECO:0000256" key="1">
    <source>
        <dbReference type="ARBA" id="ARBA00004141"/>
    </source>
</evidence>
<evidence type="ECO:0000256" key="14">
    <source>
        <dbReference type="ARBA" id="ARBA00044770"/>
    </source>
</evidence>
<dbReference type="GO" id="GO:0032153">
    <property type="term" value="C:cell division site"/>
    <property type="evidence" value="ECO:0007669"/>
    <property type="project" value="TreeGrafter"/>
</dbReference>
<keyword evidence="7 16" id="KW-1133">Transmembrane helix</keyword>
<dbReference type="GO" id="GO:0015648">
    <property type="term" value="F:lipid-linked peptidoglycan transporter activity"/>
    <property type="evidence" value="ECO:0007669"/>
    <property type="project" value="TreeGrafter"/>
</dbReference>
<evidence type="ECO:0000256" key="11">
    <source>
        <dbReference type="ARBA" id="ARBA00038053"/>
    </source>
</evidence>
<dbReference type="GO" id="GO:0005886">
    <property type="term" value="C:plasma membrane"/>
    <property type="evidence" value="ECO:0007669"/>
    <property type="project" value="TreeGrafter"/>
</dbReference>
<evidence type="ECO:0000256" key="3">
    <source>
        <dbReference type="ARBA" id="ARBA00022679"/>
    </source>
</evidence>
<keyword evidence="17" id="KW-0132">Cell division</keyword>
<dbReference type="AlphaFoldDB" id="A0A371RLM3"/>
<proteinExistence type="inferred from homology"/>
<evidence type="ECO:0000313" key="17">
    <source>
        <dbReference type="EMBL" id="RFB06331.1"/>
    </source>
</evidence>
<dbReference type="EMBL" id="QUQO01000001">
    <property type="protein sequence ID" value="RFB06331.1"/>
    <property type="molecule type" value="Genomic_DNA"/>
</dbReference>
<evidence type="ECO:0000256" key="2">
    <source>
        <dbReference type="ARBA" id="ARBA00022676"/>
    </source>
</evidence>
<feature type="transmembrane region" description="Helical" evidence="16">
    <location>
        <begin position="174"/>
        <end position="207"/>
    </location>
</feature>
<comment type="caution">
    <text evidence="17">The sequence shown here is derived from an EMBL/GenBank/DDBJ whole genome shotgun (WGS) entry which is preliminary data.</text>
</comment>
<dbReference type="InterPro" id="IPR001182">
    <property type="entry name" value="FtsW/RodA"/>
</dbReference>
<gene>
    <name evidence="17" type="ORF">DX908_03045</name>
</gene>
<keyword evidence="3" id="KW-0808">Transferase</keyword>
<keyword evidence="8 16" id="KW-0472">Membrane</keyword>
<feature type="transmembrane region" description="Helical" evidence="16">
    <location>
        <begin position="343"/>
        <end position="364"/>
    </location>
</feature>
<keyword evidence="18" id="KW-1185">Reference proteome</keyword>
<dbReference type="GO" id="GO:0008955">
    <property type="term" value="F:peptidoglycan glycosyltransferase activity"/>
    <property type="evidence" value="ECO:0007669"/>
    <property type="project" value="UniProtKB-EC"/>
</dbReference>
<evidence type="ECO:0000256" key="8">
    <source>
        <dbReference type="ARBA" id="ARBA00023136"/>
    </source>
</evidence>
<evidence type="ECO:0000256" key="9">
    <source>
        <dbReference type="ARBA" id="ARBA00032370"/>
    </source>
</evidence>
<dbReference type="OrthoDB" id="9768187at2"/>
<accession>A0A371RLM3</accession>
<feature type="transmembrane region" description="Helical" evidence="16">
    <location>
        <begin position="86"/>
        <end position="104"/>
    </location>
</feature>